<evidence type="ECO:0000256" key="2">
    <source>
        <dbReference type="ARBA" id="ARBA00022917"/>
    </source>
</evidence>
<dbReference type="EC" id="4.2.-.-" evidence="4"/>
<keyword evidence="7" id="KW-1185">Reference proteome</keyword>
<comment type="caution">
    <text evidence="6">The sequence shown here is derived from an EMBL/GenBank/DDBJ whole genome shotgun (WGS) entry which is preliminary data.</text>
</comment>
<organism evidence="6 7">
    <name type="scientific">Acetobacter estunensis</name>
    <dbReference type="NCBI Taxonomy" id="104097"/>
    <lineage>
        <taxon>Bacteria</taxon>
        <taxon>Pseudomonadati</taxon>
        <taxon>Pseudomonadota</taxon>
        <taxon>Alphaproteobacteria</taxon>
        <taxon>Acetobacterales</taxon>
        <taxon>Acetobacteraceae</taxon>
        <taxon>Acetobacter</taxon>
    </lineage>
</organism>
<accession>A0A967B687</accession>
<dbReference type="GO" id="GO:0006412">
    <property type="term" value="P:translation"/>
    <property type="evidence" value="ECO:0007669"/>
    <property type="project" value="UniProtKB-KW"/>
</dbReference>
<dbReference type="AlphaFoldDB" id="A0A967B687"/>
<comment type="similarity">
    <text evidence="1 4">Belongs to the prolyl-tRNA editing family. YbaK/EbsC subfamily.</text>
</comment>
<evidence type="ECO:0000256" key="1">
    <source>
        <dbReference type="ARBA" id="ARBA00009798"/>
    </source>
</evidence>
<dbReference type="GO" id="GO:0002161">
    <property type="term" value="F:aminoacyl-tRNA deacylase activity"/>
    <property type="evidence" value="ECO:0007669"/>
    <property type="project" value="InterPro"/>
</dbReference>
<dbReference type="InterPro" id="IPR007214">
    <property type="entry name" value="YbaK/aa-tRNA-synth-assoc-dom"/>
</dbReference>
<proteinExistence type="inferred from homology"/>
<feature type="domain" description="YbaK/aminoacyl-tRNA synthetase-associated" evidence="5">
    <location>
        <begin position="36"/>
        <end position="144"/>
    </location>
</feature>
<evidence type="ECO:0000313" key="6">
    <source>
        <dbReference type="EMBL" id="NHO53653.1"/>
    </source>
</evidence>
<keyword evidence="3 4" id="KW-0456">Lyase</keyword>
<evidence type="ECO:0000313" key="7">
    <source>
        <dbReference type="Proteomes" id="UP000597459"/>
    </source>
</evidence>
<dbReference type="InterPro" id="IPR036754">
    <property type="entry name" value="YbaK/aa-tRNA-synt-asso_dom_sf"/>
</dbReference>
<name>A0A967B687_9PROT</name>
<evidence type="ECO:0000256" key="3">
    <source>
        <dbReference type="ARBA" id="ARBA00023239"/>
    </source>
</evidence>
<evidence type="ECO:0000256" key="4">
    <source>
        <dbReference type="PIRNR" id="PIRNR006181"/>
    </source>
</evidence>
<dbReference type="SUPFAM" id="SSF55826">
    <property type="entry name" value="YbaK/ProRS associated domain"/>
    <property type="match status" value="1"/>
</dbReference>
<dbReference type="NCBIfam" id="TIGR00011">
    <property type="entry name" value="YbaK_EbsC"/>
    <property type="match status" value="1"/>
</dbReference>
<dbReference type="GO" id="GO:0016829">
    <property type="term" value="F:lyase activity"/>
    <property type="evidence" value="ECO:0007669"/>
    <property type="project" value="UniProtKB-KW"/>
</dbReference>
<sequence length="162" mass="17376">MSRTTPATAFLRRQGITFETLEYEYDPSVGKLGVHAAAAVGEPEERVFKTLMAEVDGKPVCAVIPVARELSMKKLAAAFSGRSAAMMKQPDAERITGYRLGGISPFGQRRVVPTVVAQEAESLPCILMNGGGRGIQVRLSVADALAAMKGRFADILVPQRMP</sequence>
<dbReference type="CDD" id="cd00002">
    <property type="entry name" value="YbaK_deacylase"/>
    <property type="match status" value="1"/>
</dbReference>
<dbReference type="Gene3D" id="3.90.960.10">
    <property type="entry name" value="YbaK/aminoacyl-tRNA synthetase-associated domain"/>
    <property type="match status" value="1"/>
</dbReference>
<gene>
    <name evidence="6" type="primary">ybaK</name>
    <name evidence="6" type="ORF">GOB87_06705</name>
</gene>
<dbReference type="Pfam" id="PF04073">
    <property type="entry name" value="tRNA_edit"/>
    <property type="match status" value="1"/>
</dbReference>
<dbReference type="PANTHER" id="PTHR30411:SF0">
    <property type="entry name" value="CYS-TRNA(PRO)_CYS-TRNA(CYS) DEACYLASE YBAK"/>
    <property type="match status" value="1"/>
</dbReference>
<dbReference type="PANTHER" id="PTHR30411">
    <property type="entry name" value="CYTOPLASMIC PROTEIN"/>
    <property type="match status" value="1"/>
</dbReference>
<dbReference type="InterPro" id="IPR004369">
    <property type="entry name" value="Prolyl-tRNA_editing_YbaK/EbsC"/>
</dbReference>
<keyword evidence="2 4" id="KW-0648">Protein biosynthesis</keyword>
<reference evidence="6" key="1">
    <citation type="submission" date="2019-11" db="EMBL/GenBank/DDBJ databases">
        <title>Description of new Acetobacter species.</title>
        <authorList>
            <person name="Cleenwerck I."/>
            <person name="Sombolestani A.S."/>
        </authorList>
    </citation>
    <scope>NUCLEOTIDE SEQUENCE</scope>
    <source>
        <strain evidence="6">LMG 1626</strain>
    </source>
</reference>
<dbReference type="EMBL" id="WOTH01000010">
    <property type="protein sequence ID" value="NHO53653.1"/>
    <property type="molecule type" value="Genomic_DNA"/>
</dbReference>
<protein>
    <recommendedName>
        <fullName evidence="4">Cys-tRNA(Pro)/Cys-tRNA(Cys) deacylase</fullName>
        <ecNumber evidence="4">4.2.-.-</ecNumber>
    </recommendedName>
</protein>
<dbReference type="PIRSF" id="PIRSF006181">
    <property type="entry name" value="EbsC_YbaK"/>
    <property type="match status" value="1"/>
</dbReference>
<dbReference type="RefSeq" id="WP_166314106.1">
    <property type="nucleotide sequence ID" value="NZ_WOTH01000010.1"/>
</dbReference>
<evidence type="ECO:0000259" key="5">
    <source>
        <dbReference type="Pfam" id="PF04073"/>
    </source>
</evidence>
<dbReference type="Proteomes" id="UP000597459">
    <property type="component" value="Unassembled WGS sequence"/>
</dbReference>